<dbReference type="SUPFAM" id="SSF53098">
    <property type="entry name" value="Ribonuclease H-like"/>
    <property type="match status" value="1"/>
</dbReference>
<evidence type="ECO:0000256" key="4">
    <source>
        <dbReference type="ARBA" id="ARBA00022759"/>
    </source>
</evidence>
<dbReference type="Gene3D" id="3.30.70.270">
    <property type="match status" value="2"/>
</dbReference>
<dbReference type="Pfam" id="PF17921">
    <property type="entry name" value="Integrase_H2C2"/>
    <property type="match status" value="1"/>
</dbReference>
<dbReference type="EC" id="2.7.7.49" evidence="1"/>
<dbReference type="InterPro" id="IPR041588">
    <property type="entry name" value="Integrase_H2C2"/>
</dbReference>
<dbReference type="PROSITE" id="PS50878">
    <property type="entry name" value="RT_POL"/>
    <property type="match status" value="1"/>
</dbReference>
<dbReference type="InterPro" id="IPR000477">
    <property type="entry name" value="RT_dom"/>
</dbReference>
<evidence type="ECO:0000256" key="2">
    <source>
        <dbReference type="ARBA" id="ARBA00022695"/>
    </source>
</evidence>
<dbReference type="InterPro" id="IPR041577">
    <property type="entry name" value="RT_RNaseH_2"/>
</dbReference>
<dbReference type="FunFam" id="3.30.70.270:FF:000003">
    <property type="entry name" value="Transposon Ty3-G Gag-Pol polyprotein"/>
    <property type="match status" value="1"/>
</dbReference>
<dbReference type="InterPro" id="IPR043128">
    <property type="entry name" value="Rev_trsase/Diguanyl_cyclase"/>
</dbReference>
<dbReference type="EMBL" id="GBHO01042738">
    <property type="protein sequence ID" value="JAG00866.1"/>
    <property type="molecule type" value="Transcribed_RNA"/>
</dbReference>
<proteinExistence type="predicted"/>
<dbReference type="Gene3D" id="3.30.420.10">
    <property type="entry name" value="Ribonuclease H-like superfamily/Ribonuclease H"/>
    <property type="match status" value="1"/>
</dbReference>
<dbReference type="PANTHER" id="PTHR37984">
    <property type="entry name" value="PROTEIN CBG26694"/>
    <property type="match status" value="1"/>
</dbReference>
<feature type="domain" description="Reverse transcriptase" evidence="7">
    <location>
        <begin position="1"/>
        <end position="113"/>
    </location>
</feature>
<dbReference type="Gene3D" id="3.10.20.370">
    <property type="match status" value="1"/>
</dbReference>
<evidence type="ECO:0000259" key="7">
    <source>
        <dbReference type="PROSITE" id="PS50878"/>
    </source>
</evidence>
<reference evidence="8" key="2">
    <citation type="submission" date="2014-07" db="EMBL/GenBank/DDBJ databases">
        <authorList>
            <person name="Hull J."/>
        </authorList>
    </citation>
    <scope>NUCLEOTIDE SEQUENCE</scope>
</reference>
<dbReference type="SUPFAM" id="SSF56672">
    <property type="entry name" value="DNA/RNA polymerases"/>
    <property type="match status" value="1"/>
</dbReference>
<keyword evidence="2" id="KW-0808">Transferase</keyword>
<dbReference type="InterPro" id="IPR050951">
    <property type="entry name" value="Retrovirus_Pol_polyprotein"/>
</dbReference>
<dbReference type="Gene3D" id="1.10.340.70">
    <property type="match status" value="1"/>
</dbReference>
<sequence length="531" mass="60526">LDLSQAYKQCELEEGSRNYCTLTTMKGLFRPTRMPFGISPAPGKFQKIIDTLLSGIEGVTAFLDDVVVGASTYSELNKRMTIVLDRLKNAGLTLSIKKCEFGKTSIEYLGFRIDKNGLHSTDSKVKAILDAPSPTNIKELQAFLGFVNYLSRFLPSLASTMQPLYSLLKKDMKWNWNADCDHAFQQVKKIVQTNRSLAHFNPSLPIRLTVDGSDKGLGAIISQKYPNGEEKPLAFASRSLTKAEQGYSQLDKEAAALVFGVKKFHLYLFGRKWILANDNRPLLTIFGPKRGIPTCAANRLQRWALFLSNYSYTVEWVSSNKNSADWLSRAPLPHEFNEEEGSEDPSVHYVFEGDLPLSYRDMVKETKKDKILQKVIMYLKLGWPDEVESELKPYQRRAEELHLEKDVVLWGYRLAVPTTLQTQVLEELHASHMGICKVKAIARSYVWWPSIDGDIENRVRSCEACNKTKDNPVKSTLVPWEWPTQPWQRVHIDYLGPLANRYYLVMIDSHSKWLEAFESKSLTSERTIPLL</sequence>
<keyword evidence="6" id="KW-0511">Multifunctional enzyme</keyword>
<keyword evidence="3" id="KW-0540">Nuclease</keyword>
<dbReference type="InterPro" id="IPR036397">
    <property type="entry name" value="RNaseH_sf"/>
</dbReference>
<evidence type="ECO:0000256" key="6">
    <source>
        <dbReference type="ARBA" id="ARBA00023268"/>
    </source>
</evidence>
<accession>A0A0A9W0C2</accession>
<evidence type="ECO:0000256" key="1">
    <source>
        <dbReference type="ARBA" id="ARBA00012493"/>
    </source>
</evidence>
<dbReference type="FunFam" id="1.10.340.70:FF:000003">
    <property type="entry name" value="Protein CBG25708"/>
    <property type="match status" value="1"/>
</dbReference>
<gene>
    <name evidence="8" type="ORF">CM83_10763</name>
</gene>
<dbReference type="AlphaFoldDB" id="A0A0A9W0C2"/>
<dbReference type="FunFam" id="3.10.20.370:FF:000001">
    <property type="entry name" value="Retrovirus-related Pol polyprotein from transposon 17.6-like protein"/>
    <property type="match status" value="1"/>
</dbReference>
<feature type="non-terminal residue" evidence="8">
    <location>
        <position position="1"/>
    </location>
</feature>
<dbReference type="CDD" id="cd01647">
    <property type="entry name" value="RT_LTR"/>
    <property type="match status" value="1"/>
</dbReference>
<keyword evidence="4" id="KW-0255">Endonuclease</keyword>
<organism evidence="8">
    <name type="scientific">Lygus hesperus</name>
    <name type="common">Western plant bug</name>
    <dbReference type="NCBI Taxonomy" id="30085"/>
    <lineage>
        <taxon>Eukaryota</taxon>
        <taxon>Metazoa</taxon>
        <taxon>Ecdysozoa</taxon>
        <taxon>Arthropoda</taxon>
        <taxon>Hexapoda</taxon>
        <taxon>Insecta</taxon>
        <taxon>Pterygota</taxon>
        <taxon>Neoptera</taxon>
        <taxon>Paraneoptera</taxon>
        <taxon>Hemiptera</taxon>
        <taxon>Heteroptera</taxon>
        <taxon>Panheteroptera</taxon>
        <taxon>Cimicomorpha</taxon>
        <taxon>Miridae</taxon>
        <taxon>Mirini</taxon>
        <taxon>Lygus</taxon>
    </lineage>
</organism>
<evidence type="ECO:0000256" key="3">
    <source>
        <dbReference type="ARBA" id="ARBA00022722"/>
    </source>
</evidence>
<dbReference type="InterPro" id="IPR043502">
    <property type="entry name" value="DNA/RNA_pol_sf"/>
</dbReference>
<dbReference type="GO" id="GO:0004519">
    <property type="term" value="F:endonuclease activity"/>
    <property type="evidence" value="ECO:0007669"/>
    <property type="project" value="UniProtKB-KW"/>
</dbReference>
<evidence type="ECO:0000313" key="8">
    <source>
        <dbReference type="EMBL" id="JAG00866.1"/>
    </source>
</evidence>
<evidence type="ECO:0000256" key="5">
    <source>
        <dbReference type="ARBA" id="ARBA00022918"/>
    </source>
</evidence>
<keyword evidence="5" id="KW-0695">RNA-directed DNA polymerase</keyword>
<dbReference type="Gene3D" id="3.10.10.10">
    <property type="entry name" value="HIV Type 1 Reverse Transcriptase, subunit A, domain 1"/>
    <property type="match status" value="1"/>
</dbReference>
<dbReference type="Pfam" id="PF17919">
    <property type="entry name" value="RT_RNaseH_2"/>
    <property type="match status" value="1"/>
</dbReference>
<keyword evidence="2" id="KW-0548">Nucleotidyltransferase</keyword>
<dbReference type="GO" id="GO:0042575">
    <property type="term" value="C:DNA polymerase complex"/>
    <property type="evidence" value="ECO:0007669"/>
    <property type="project" value="UniProtKB-ARBA"/>
</dbReference>
<protein>
    <recommendedName>
        <fullName evidence="1">RNA-directed DNA polymerase</fullName>
        <ecNumber evidence="1">2.7.7.49</ecNumber>
    </recommendedName>
</protein>
<dbReference type="InterPro" id="IPR012337">
    <property type="entry name" value="RNaseH-like_sf"/>
</dbReference>
<dbReference type="GO" id="GO:0003676">
    <property type="term" value="F:nucleic acid binding"/>
    <property type="evidence" value="ECO:0007669"/>
    <property type="project" value="InterPro"/>
</dbReference>
<dbReference type="FunFam" id="3.30.70.270:FF:000026">
    <property type="entry name" value="Transposon Ty3-G Gag-Pol polyprotein"/>
    <property type="match status" value="1"/>
</dbReference>
<feature type="non-terminal residue" evidence="8">
    <location>
        <position position="531"/>
    </location>
</feature>
<dbReference type="Pfam" id="PF00078">
    <property type="entry name" value="RVT_1"/>
    <property type="match status" value="1"/>
</dbReference>
<keyword evidence="4" id="KW-0378">Hydrolase</keyword>
<dbReference type="PANTHER" id="PTHR37984:SF5">
    <property type="entry name" value="PROTEIN NYNRIN-LIKE"/>
    <property type="match status" value="1"/>
</dbReference>
<dbReference type="CDD" id="cd09274">
    <property type="entry name" value="RNase_HI_RT_Ty3"/>
    <property type="match status" value="1"/>
</dbReference>
<dbReference type="GO" id="GO:0003964">
    <property type="term" value="F:RNA-directed DNA polymerase activity"/>
    <property type="evidence" value="ECO:0007669"/>
    <property type="project" value="UniProtKB-KW"/>
</dbReference>
<name>A0A0A9W0C2_LYGHE</name>
<reference evidence="8" key="1">
    <citation type="journal article" date="2014" name="PLoS ONE">
        <title>Transcriptome-Based Identification of ABC Transporters in the Western Tarnished Plant Bug Lygus hesperus.</title>
        <authorList>
            <person name="Hull J.J."/>
            <person name="Chaney K."/>
            <person name="Geib S.M."/>
            <person name="Fabrick J.A."/>
            <person name="Brent C.S."/>
            <person name="Walsh D."/>
            <person name="Lavine L.C."/>
        </authorList>
    </citation>
    <scope>NUCLEOTIDE SEQUENCE</scope>
</reference>